<evidence type="ECO:0000313" key="7">
    <source>
        <dbReference type="EMBL" id="PVY61660.1"/>
    </source>
</evidence>
<dbReference type="PANTHER" id="PTHR43557">
    <property type="entry name" value="APOPTOSIS-INDUCING FACTOR 1"/>
    <property type="match status" value="1"/>
</dbReference>
<dbReference type="OrthoDB" id="9769238at2"/>
<dbReference type="InterPro" id="IPR023753">
    <property type="entry name" value="FAD/NAD-binding_dom"/>
</dbReference>
<keyword evidence="7" id="KW-0223">Dioxygenase</keyword>
<dbReference type="Gene3D" id="3.50.50.60">
    <property type="entry name" value="FAD/NAD(P)-binding domain"/>
    <property type="match status" value="2"/>
</dbReference>
<dbReference type="SUPFAM" id="SSF51905">
    <property type="entry name" value="FAD/NAD(P)-binding domain"/>
    <property type="match status" value="2"/>
</dbReference>
<name>A0A2U1CKX1_9BURK</name>
<evidence type="ECO:0000256" key="3">
    <source>
        <dbReference type="ARBA" id="ARBA00022827"/>
    </source>
</evidence>
<dbReference type="InterPro" id="IPR016156">
    <property type="entry name" value="FAD/NAD-linked_Rdtase_dimer_sf"/>
</dbReference>
<evidence type="ECO:0000256" key="4">
    <source>
        <dbReference type="ARBA" id="ARBA00023002"/>
    </source>
</evidence>
<comment type="caution">
    <text evidence="7">The sequence shown here is derived from an EMBL/GenBank/DDBJ whole genome shotgun (WGS) entry which is preliminary data.</text>
</comment>
<dbReference type="InterPro" id="IPR050446">
    <property type="entry name" value="FAD-oxidoreductase/Apoptosis"/>
</dbReference>
<evidence type="ECO:0000259" key="6">
    <source>
        <dbReference type="Pfam" id="PF14759"/>
    </source>
</evidence>
<keyword evidence="3" id="KW-0274">FAD</keyword>
<dbReference type="GO" id="GO:0005737">
    <property type="term" value="C:cytoplasm"/>
    <property type="evidence" value="ECO:0007669"/>
    <property type="project" value="TreeGrafter"/>
</dbReference>
<dbReference type="Proteomes" id="UP000246145">
    <property type="component" value="Unassembled WGS sequence"/>
</dbReference>
<evidence type="ECO:0000259" key="5">
    <source>
        <dbReference type="Pfam" id="PF07992"/>
    </source>
</evidence>
<dbReference type="PRINTS" id="PR00411">
    <property type="entry name" value="PNDRDTASEI"/>
</dbReference>
<proteinExistence type="predicted"/>
<feature type="domain" description="FAD/NAD(P)-binding" evidence="5">
    <location>
        <begin position="6"/>
        <end position="303"/>
    </location>
</feature>
<organism evidence="7 8">
    <name type="scientific">Pusillimonas noertemannii</name>
    <dbReference type="NCBI Taxonomy" id="305977"/>
    <lineage>
        <taxon>Bacteria</taxon>
        <taxon>Pseudomonadati</taxon>
        <taxon>Pseudomonadota</taxon>
        <taxon>Betaproteobacteria</taxon>
        <taxon>Burkholderiales</taxon>
        <taxon>Alcaligenaceae</taxon>
        <taxon>Pusillimonas</taxon>
    </lineage>
</organism>
<dbReference type="GO" id="GO:0016651">
    <property type="term" value="F:oxidoreductase activity, acting on NAD(P)H"/>
    <property type="evidence" value="ECO:0007669"/>
    <property type="project" value="TreeGrafter"/>
</dbReference>
<keyword evidence="4" id="KW-0560">Oxidoreductase</keyword>
<dbReference type="InterPro" id="IPR028202">
    <property type="entry name" value="Reductase_C"/>
</dbReference>
<feature type="domain" description="Reductase C-terminal" evidence="6">
    <location>
        <begin position="322"/>
        <end position="405"/>
    </location>
</feature>
<protein>
    <submittedName>
        <fullName evidence="7">3-phenylpropionate/trans-cinnamate dioxygenase ferredoxin reductase subunit</fullName>
    </submittedName>
</protein>
<reference evidence="7 8" key="1">
    <citation type="submission" date="2018-04" db="EMBL/GenBank/DDBJ databases">
        <title>Genomic Encyclopedia of Type Strains, Phase IV (KMG-IV): sequencing the most valuable type-strain genomes for metagenomic binning, comparative biology and taxonomic classification.</title>
        <authorList>
            <person name="Goeker M."/>
        </authorList>
    </citation>
    <scope>NUCLEOTIDE SEQUENCE [LARGE SCALE GENOMIC DNA]</scope>
    <source>
        <strain evidence="7 8">DSM 10065</strain>
    </source>
</reference>
<dbReference type="SUPFAM" id="SSF55424">
    <property type="entry name" value="FAD/NAD-linked reductases, dimerisation (C-terminal) domain"/>
    <property type="match status" value="1"/>
</dbReference>
<dbReference type="EMBL" id="QEKO01000003">
    <property type="protein sequence ID" value="PVY61660.1"/>
    <property type="molecule type" value="Genomic_DNA"/>
</dbReference>
<dbReference type="PRINTS" id="PR00368">
    <property type="entry name" value="FADPNR"/>
</dbReference>
<gene>
    <name evidence="7" type="ORF">C7440_2390</name>
</gene>
<accession>A0A2U1CKX1</accession>
<dbReference type="Pfam" id="PF07992">
    <property type="entry name" value="Pyr_redox_2"/>
    <property type="match status" value="1"/>
</dbReference>
<dbReference type="Pfam" id="PF14759">
    <property type="entry name" value="Reductase_C"/>
    <property type="match status" value="1"/>
</dbReference>
<dbReference type="PANTHER" id="PTHR43557:SF2">
    <property type="entry name" value="RIESKE DOMAIN-CONTAINING PROTEIN-RELATED"/>
    <property type="match status" value="1"/>
</dbReference>
<evidence type="ECO:0000256" key="1">
    <source>
        <dbReference type="ARBA" id="ARBA00001974"/>
    </source>
</evidence>
<dbReference type="Gene3D" id="3.30.390.30">
    <property type="match status" value="1"/>
</dbReference>
<comment type="cofactor">
    <cofactor evidence="1">
        <name>FAD</name>
        <dbReference type="ChEBI" id="CHEBI:57692"/>
    </cofactor>
</comment>
<dbReference type="AlphaFoldDB" id="A0A2U1CKX1"/>
<keyword evidence="2" id="KW-0285">Flavoprotein</keyword>
<sequence>MTQPGLVIVGGSYAGLNAAVAARNAGYTAPLTLIGDEDRLPYQRPPLSKGFLRGDVDAGQLPLRPQAYFDTAGITMRMATRAASIDRVEKVVRLADGESLPYDKLVVATGCSPRMLAVQGADADGIHYLRTMDDALEIAARLDSITAVAVIGGGFIGLEIAASLKRMGKTVSLIEAQSRLLARALSPEMANYIADRHAREGVQLYFNAQIARYHAAAGHIAGVELAGGTVVPADMVIVGIGVVPNVALAAEAGIECGNGIIVDEYCRTSDPDIYAAGDCTWHPNPYAGGMARLECVQNATDQGKIAGANAAGANLVYDVPPWYWSDQYELKLQGAGLASGYDRAVVRGSMSDNTFSTFYFSKEKLLAVESVNRPGEHMLARKLLAARAQLSEDQAADTAYDLRQALIN</sequence>
<keyword evidence="8" id="KW-1185">Reference proteome</keyword>
<evidence type="ECO:0000256" key="2">
    <source>
        <dbReference type="ARBA" id="ARBA00022630"/>
    </source>
</evidence>
<dbReference type="GO" id="GO:0051213">
    <property type="term" value="F:dioxygenase activity"/>
    <property type="evidence" value="ECO:0007669"/>
    <property type="project" value="UniProtKB-KW"/>
</dbReference>
<evidence type="ECO:0000313" key="8">
    <source>
        <dbReference type="Proteomes" id="UP000246145"/>
    </source>
</evidence>
<dbReference type="RefSeq" id="WP_116518682.1">
    <property type="nucleotide sequence ID" value="NZ_JACCEX010000003.1"/>
</dbReference>
<dbReference type="InterPro" id="IPR036188">
    <property type="entry name" value="FAD/NAD-bd_sf"/>
</dbReference>